<accession>A0A8J2VNY5</accession>
<keyword evidence="2" id="KW-0012">Acyltransferase</keyword>
<keyword evidence="1" id="KW-0808">Transferase</keyword>
<evidence type="ECO:0000259" key="3">
    <source>
        <dbReference type="PROSITE" id="PS51186"/>
    </source>
</evidence>
<reference evidence="4" key="2">
    <citation type="submission" date="2020-09" db="EMBL/GenBank/DDBJ databases">
        <authorList>
            <person name="Sun Q."/>
            <person name="Zhou Y."/>
        </authorList>
    </citation>
    <scope>NUCLEOTIDE SEQUENCE</scope>
    <source>
        <strain evidence="4">CGMCC 1.15371</strain>
    </source>
</reference>
<dbReference type="InterPro" id="IPR000182">
    <property type="entry name" value="GNAT_dom"/>
</dbReference>
<dbReference type="InterPro" id="IPR050832">
    <property type="entry name" value="Bact_Acetyltransf"/>
</dbReference>
<proteinExistence type="predicted"/>
<dbReference type="EMBL" id="BMIR01000008">
    <property type="protein sequence ID" value="GGE41097.1"/>
    <property type="molecule type" value="Genomic_DNA"/>
</dbReference>
<dbReference type="Pfam" id="PF00583">
    <property type="entry name" value="Acetyltransf_1"/>
    <property type="match status" value="1"/>
</dbReference>
<name>A0A8J2VNY5_9BACL</name>
<dbReference type="PANTHER" id="PTHR43877:SF2">
    <property type="entry name" value="AMINOALKYLPHOSPHONATE N-ACETYLTRANSFERASE-RELATED"/>
    <property type="match status" value="1"/>
</dbReference>
<dbReference type="SUPFAM" id="SSF55729">
    <property type="entry name" value="Acyl-CoA N-acyltransferases (Nat)"/>
    <property type="match status" value="1"/>
</dbReference>
<feature type="domain" description="N-acetyltransferase" evidence="3">
    <location>
        <begin position="1"/>
        <end position="166"/>
    </location>
</feature>
<dbReference type="InterPro" id="IPR016181">
    <property type="entry name" value="Acyl_CoA_acyltransferase"/>
</dbReference>
<reference evidence="4" key="1">
    <citation type="journal article" date="2014" name="Int. J. Syst. Evol. Microbiol.">
        <title>Complete genome sequence of Corynebacterium casei LMG S-19264T (=DSM 44701T), isolated from a smear-ripened cheese.</title>
        <authorList>
            <consortium name="US DOE Joint Genome Institute (JGI-PGF)"/>
            <person name="Walter F."/>
            <person name="Albersmeier A."/>
            <person name="Kalinowski J."/>
            <person name="Ruckert C."/>
        </authorList>
    </citation>
    <scope>NUCLEOTIDE SEQUENCE</scope>
    <source>
        <strain evidence="4">CGMCC 1.15371</strain>
    </source>
</reference>
<dbReference type="Proteomes" id="UP000628775">
    <property type="component" value="Unassembled WGS sequence"/>
</dbReference>
<dbReference type="PANTHER" id="PTHR43877">
    <property type="entry name" value="AMINOALKYLPHOSPHONATE N-ACETYLTRANSFERASE-RELATED-RELATED"/>
    <property type="match status" value="1"/>
</dbReference>
<sequence>MRIRAVEVSDAAQFLQLSQTLDRESTFMLYEPGERQLTIDEQKEALQSIVEDTSKHLIVAEDGETLVGFVMVIGNGLKRISHRAAIVIGILSAYQGKGLGRKLLAAAEKKAKESGVHRLELTVMAQNKRALWLYSRSGFNVEGIRRKAIKLEESFMDEFYMSKMISTE</sequence>
<organism evidence="4 5">
    <name type="scientific">Pullulanibacillus camelliae</name>
    <dbReference type="NCBI Taxonomy" id="1707096"/>
    <lineage>
        <taxon>Bacteria</taxon>
        <taxon>Bacillati</taxon>
        <taxon>Bacillota</taxon>
        <taxon>Bacilli</taxon>
        <taxon>Bacillales</taxon>
        <taxon>Sporolactobacillaceae</taxon>
        <taxon>Pullulanibacillus</taxon>
    </lineage>
</organism>
<evidence type="ECO:0000256" key="1">
    <source>
        <dbReference type="ARBA" id="ARBA00022679"/>
    </source>
</evidence>
<comment type="caution">
    <text evidence="4">The sequence shown here is derived from an EMBL/GenBank/DDBJ whole genome shotgun (WGS) entry which is preliminary data.</text>
</comment>
<dbReference type="AlphaFoldDB" id="A0A8J2VNY5"/>
<dbReference type="Gene3D" id="3.40.630.30">
    <property type="match status" value="1"/>
</dbReference>
<dbReference type="RefSeq" id="WP_188692936.1">
    <property type="nucleotide sequence ID" value="NZ_BMIR01000008.1"/>
</dbReference>
<dbReference type="CDD" id="cd04301">
    <property type="entry name" value="NAT_SF"/>
    <property type="match status" value="1"/>
</dbReference>
<evidence type="ECO:0000313" key="4">
    <source>
        <dbReference type="EMBL" id="GGE41097.1"/>
    </source>
</evidence>
<dbReference type="GO" id="GO:0016747">
    <property type="term" value="F:acyltransferase activity, transferring groups other than amino-acyl groups"/>
    <property type="evidence" value="ECO:0007669"/>
    <property type="project" value="InterPro"/>
</dbReference>
<evidence type="ECO:0000313" key="5">
    <source>
        <dbReference type="Proteomes" id="UP000628775"/>
    </source>
</evidence>
<evidence type="ECO:0000256" key="2">
    <source>
        <dbReference type="ARBA" id="ARBA00023315"/>
    </source>
</evidence>
<dbReference type="PROSITE" id="PS51186">
    <property type="entry name" value="GNAT"/>
    <property type="match status" value="1"/>
</dbReference>
<protein>
    <submittedName>
        <fullName evidence="4">GCN5 family N-acetyltransferase</fullName>
    </submittedName>
</protein>
<gene>
    <name evidence="4" type="ORF">GCM10011391_19810</name>
</gene>
<keyword evidence="5" id="KW-1185">Reference proteome</keyword>